<evidence type="ECO:0000313" key="2">
    <source>
        <dbReference type="EMBL" id="QPC98166.1"/>
    </source>
</evidence>
<evidence type="ECO:0000256" key="1">
    <source>
        <dbReference type="SAM" id="Phobius"/>
    </source>
</evidence>
<gene>
    <name evidence="2" type="ORF">IRL76_09805</name>
</gene>
<feature type="transmembrane region" description="Helical" evidence="1">
    <location>
        <begin position="183"/>
        <end position="203"/>
    </location>
</feature>
<feature type="transmembrane region" description="Helical" evidence="1">
    <location>
        <begin position="122"/>
        <end position="140"/>
    </location>
</feature>
<dbReference type="PANTHER" id="PTHR37314:SF4">
    <property type="entry name" value="UPF0700 TRANSMEMBRANE PROTEIN YOAK"/>
    <property type="match status" value="1"/>
</dbReference>
<dbReference type="Proteomes" id="UP000594459">
    <property type="component" value="Chromosome"/>
</dbReference>
<keyword evidence="1" id="KW-0812">Transmembrane</keyword>
<proteinExistence type="predicted"/>
<dbReference type="Pfam" id="PF06912">
    <property type="entry name" value="DUF1275"/>
    <property type="match status" value="1"/>
</dbReference>
<feature type="transmembrane region" description="Helical" evidence="1">
    <location>
        <begin position="209"/>
        <end position="226"/>
    </location>
</feature>
<keyword evidence="3" id="KW-1185">Reference proteome</keyword>
<protein>
    <submittedName>
        <fullName evidence="2">DUF1275 domain-containing protein</fullName>
    </submittedName>
</protein>
<keyword evidence="1" id="KW-1133">Transmembrane helix</keyword>
<name>A0A7S8F2X0_9SPHN</name>
<dbReference type="AlphaFoldDB" id="A0A7S8F2X0"/>
<feature type="transmembrane region" description="Helical" evidence="1">
    <location>
        <begin position="64"/>
        <end position="83"/>
    </location>
</feature>
<sequence>MKQPPVLKTPTPLVRLLLLLSATTGMVDAASILGMDKVFTANMTGNIVFAAFAAVGAPGFHAPYYIAALGAFMIGAVIAGRLWRLGVKGRLSRWLVIAAMVESALLVLAGGLAVLLERGGEIPAESLPVLIALTAGAMGFRNAVVRQLKVPDLSTTVLTLTITGLASDSRLAAGDGANQRTRIAAICMIFVGAGAGAAMVFAVGLGSTLLMAGVIVLLATFIFALHPQMAELEKG</sequence>
<evidence type="ECO:0000313" key="3">
    <source>
        <dbReference type="Proteomes" id="UP000594459"/>
    </source>
</evidence>
<feature type="transmembrane region" description="Helical" evidence="1">
    <location>
        <begin position="95"/>
        <end position="116"/>
    </location>
</feature>
<keyword evidence="1" id="KW-0472">Membrane</keyword>
<reference evidence="2 3" key="1">
    <citation type="submission" date="2020-11" db="EMBL/GenBank/DDBJ databases">
        <title>The genome sequence of Erythrobacter sp. 6D36.</title>
        <authorList>
            <person name="Liu Y."/>
        </authorList>
    </citation>
    <scope>NUCLEOTIDE SEQUENCE [LARGE SCALE GENOMIC DNA]</scope>
    <source>
        <strain evidence="2 3">6D36</strain>
    </source>
</reference>
<accession>A0A7S8F2X0</accession>
<dbReference type="InterPro" id="IPR010699">
    <property type="entry name" value="DUF1275"/>
</dbReference>
<organism evidence="2 3">
    <name type="scientific">Qipengyuania soli</name>
    <dbReference type="NCBI Taxonomy" id="2782568"/>
    <lineage>
        <taxon>Bacteria</taxon>
        <taxon>Pseudomonadati</taxon>
        <taxon>Pseudomonadota</taxon>
        <taxon>Alphaproteobacteria</taxon>
        <taxon>Sphingomonadales</taxon>
        <taxon>Erythrobacteraceae</taxon>
        <taxon>Qipengyuania</taxon>
    </lineage>
</organism>
<dbReference type="PANTHER" id="PTHR37314">
    <property type="entry name" value="SLR0142 PROTEIN"/>
    <property type="match status" value="1"/>
</dbReference>
<dbReference type="KEGG" id="qso:IRL76_09805"/>
<dbReference type="RefSeq" id="WP_200981173.1">
    <property type="nucleotide sequence ID" value="NZ_CP064654.1"/>
</dbReference>
<dbReference type="EMBL" id="CP064654">
    <property type="protein sequence ID" value="QPC98166.1"/>
    <property type="molecule type" value="Genomic_DNA"/>
</dbReference>